<dbReference type="InterPro" id="IPR002575">
    <property type="entry name" value="Aminoglycoside_PTrfase"/>
</dbReference>
<dbReference type="InterPro" id="IPR005835">
    <property type="entry name" value="NTP_transferase_dom"/>
</dbReference>
<dbReference type="InterPro" id="IPR050065">
    <property type="entry name" value="GlmU-like"/>
</dbReference>
<dbReference type="SUPFAM" id="SSF56112">
    <property type="entry name" value="Protein kinase-like (PK-like)"/>
    <property type="match status" value="1"/>
</dbReference>
<accession>A0A1W1DL56</accession>
<dbReference type="Pfam" id="PF01636">
    <property type="entry name" value="APH"/>
    <property type="match status" value="1"/>
</dbReference>
<sequence length="404" mass="44879">MQLLIDWYLPVLSSEHHTQLQTIFALLSDNALNTDQVFVHRDYHSRNLMLLENNELGVIDFQDAVVGSNTYDLVSLLKDAYFELKPTEVQDLLVYFYEQANIQNPFAKFEKQFDLMGLQRHLKVLGIFKRLSLRDGKHQYLADIPLVAKYALAVANKYPELKSLSNILELANHQTHAMILAAGRGERMMPLTANTPKPLIKVKGTTLIEHSINALKQAKITNIIINTSYLGEQLITHLGDGSKFGASITYSDESAGALETAGGIIKALPLLAPNSNPLGGLGTKPFIVINSDVLCDYDLSKLTLPIGSLAHLVLIDNPPHNPNGDFSLVNDHQVTNVHGQSYTFSGIGIYHPDLFKSHLEFEQKLPLYPILKEAIANGQLSGEHHNGYWQDVGTPDRLKQANNS</sequence>
<dbReference type="PANTHER" id="PTHR43584">
    <property type="entry name" value="NUCLEOTIDYL TRANSFERASE"/>
    <property type="match status" value="1"/>
</dbReference>
<evidence type="ECO:0000259" key="4">
    <source>
        <dbReference type="Pfam" id="PF01636"/>
    </source>
</evidence>
<protein>
    <submittedName>
        <fullName evidence="5">Glucose-1-phosphate thymidylyltransferase</fullName>
        <ecNumber evidence="5">2.7.7.24</ecNumber>
    </submittedName>
</protein>
<dbReference type="AlphaFoldDB" id="A0A1W1DL56"/>
<keyword evidence="2 5" id="KW-0548">Nucleotidyltransferase</keyword>
<evidence type="ECO:0000256" key="2">
    <source>
        <dbReference type="ARBA" id="ARBA00022695"/>
    </source>
</evidence>
<dbReference type="InterPro" id="IPR054790">
    <property type="entry name" value="MurU"/>
</dbReference>
<dbReference type="EMBL" id="FPHT01000222">
    <property type="protein sequence ID" value="SFV82088.1"/>
    <property type="molecule type" value="Genomic_DNA"/>
</dbReference>
<dbReference type="CDD" id="cd06422">
    <property type="entry name" value="NTP_transferase_like_1"/>
    <property type="match status" value="1"/>
</dbReference>
<evidence type="ECO:0000259" key="3">
    <source>
        <dbReference type="Pfam" id="PF00483"/>
    </source>
</evidence>
<name>A0A1W1DL56_9ZZZZ</name>
<dbReference type="InterPro" id="IPR011009">
    <property type="entry name" value="Kinase-like_dom_sf"/>
</dbReference>
<reference evidence="5" key="1">
    <citation type="submission" date="2016-10" db="EMBL/GenBank/DDBJ databases">
        <authorList>
            <person name="de Groot N.N."/>
        </authorList>
    </citation>
    <scope>NUCLEOTIDE SEQUENCE</scope>
</reference>
<feature type="domain" description="Nucleotidyl transferase" evidence="3">
    <location>
        <begin position="177"/>
        <end position="403"/>
    </location>
</feature>
<evidence type="ECO:0000256" key="1">
    <source>
        <dbReference type="ARBA" id="ARBA00022679"/>
    </source>
</evidence>
<proteinExistence type="predicted"/>
<dbReference type="GO" id="GO:0008879">
    <property type="term" value="F:glucose-1-phosphate thymidylyltransferase activity"/>
    <property type="evidence" value="ECO:0007669"/>
    <property type="project" value="UniProtKB-EC"/>
</dbReference>
<keyword evidence="1 5" id="KW-0808">Transferase</keyword>
<dbReference type="EC" id="2.7.7.24" evidence="5"/>
<dbReference type="Gene3D" id="3.90.1200.10">
    <property type="match status" value="1"/>
</dbReference>
<feature type="domain" description="Aminoglycoside phosphotransferase" evidence="4">
    <location>
        <begin position="13"/>
        <end position="93"/>
    </location>
</feature>
<evidence type="ECO:0000313" key="5">
    <source>
        <dbReference type="EMBL" id="SFV82088.1"/>
    </source>
</evidence>
<dbReference type="InterPro" id="IPR029044">
    <property type="entry name" value="Nucleotide-diphossugar_trans"/>
</dbReference>
<dbReference type="NCBIfam" id="NF045761">
    <property type="entry name" value="NAMPUrTaseMurU"/>
    <property type="match status" value="1"/>
</dbReference>
<dbReference type="PANTHER" id="PTHR43584:SF8">
    <property type="entry name" value="N-ACETYLMURAMATE ALPHA-1-PHOSPHATE URIDYLYLTRANSFERASE"/>
    <property type="match status" value="1"/>
</dbReference>
<gene>
    <name evidence="5" type="ORF">MNB_SUP05-12-630</name>
</gene>
<dbReference type="Gene3D" id="3.90.550.10">
    <property type="entry name" value="Spore Coat Polysaccharide Biosynthesis Protein SpsA, Chain A"/>
    <property type="match status" value="1"/>
</dbReference>
<dbReference type="SUPFAM" id="SSF53448">
    <property type="entry name" value="Nucleotide-diphospho-sugar transferases"/>
    <property type="match status" value="1"/>
</dbReference>
<dbReference type="Pfam" id="PF00483">
    <property type="entry name" value="NTP_transferase"/>
    <property type="match status" value="1"/>
</dbReference>
<organism evidence="5">
    <name type="scientific">hydrothermal vent metagenome</name>
    <dbReference type="NCBI Taxonomy" id="652676"/>
    <lineage>
        <taxon>unclassified sequences</taxon>
        <taxon>metagenomes</taxon>
        <taxon>ecological metagenomes</taxon>
    </lineage>
</organism>